<evidence type="ECO:0000259" key="1">
    <source>
        <dbReference type="Pfam" id="PF00534"/>
    </source>
</evidence>
<dbReference type="GO" id="GO:0016757">
    <property type="term" value="F:glycosyltransferase activity"/>
    <property type="evidence" value="ECO:0007669"/>
    <property type="project" value="UniProtKB-KW"/>
</dbReference>
<dbReference type="Pfam" id="PF13439">
    <property type="entry name" value="Glyco_transf_4"/>
    <property type="match status" value="1"/>
</dbReference>
<reference evidence="3 4" key="1">
    <citation type="submission" date="2022-07" db="EMBL/GenBank/DDBJ databases">
        <title>Bombella genomes.</title>
        <authorList>
            <person name="Harer L."/>
            <person name="Styblova S."/>
            <person name="Ehrmann M."/>
        </authorList>
    </citation>
    <scope>NUCLEOTIDE SEQUENCE [LARGE SCALE GENOMIC DNA]</scope>
    <source>
        <strain evidence="3 4">TMW 2.2558</strain>
    </source>
</reference>
<evidence type="ECO:0000313" key="3">
    <source>
        <dbReference type="EMBL" id="MCX5614336.1"/>
    </source>
</evidence>
<name>A0ABT3WBJ2_9PROT</name>
<dbReference type="RefSeq" id="WP_266106476.1">
    <property type="nucleotide sequence ID" value="NZ_JANIDW010000001.1"/>
</dbReference>
<dbReference type="PANTHER" id="PTHR12526">
    <property type="entry name" value="GLYCOSYLTRANSFERASE"/>
    <property type="match status" value="1"/>
</dbReference>
<keyword evidence="3" id="KW-0808">Transferase</keyword>
<organism evidence="3 4">
    <name type="scientific">Bombella saccharophila</name>
    <dbReference type="NCBI Taxonomy" id="2967338"/>
    <lineage>
        <taxon>Bacteria</taxon>
        <taxon>Pseudomonadati</taxon>
        <taxon>Pseudomonadota</taxon>
        <taxon>Alphaproteobacteria</taxon>
        <taxon>Acetobacterales</taxon>
        <taxon>Acetobacteraceae</taxon>
        <taxon>Bombella</taxon>
    </lineage>
</organism>
<proteinExistence type="predicted"/>
<protein>
    <submittedName>
        <fullName evidence="3">Glycosyltransferase</fullName>
        <ecNumber evidence="3">2.4.-.-</ecNumber>
    </submittedName>
</protein>
<sequence>MKIHYLVTSLETGGAEFAIPDIVHALKTYGHHVDVTACEPRDMGAAPYLDRAGIPYRLLGTKRRPFLLTLLRILRLLRKDRPDIIWTSLSRATLLGQLAGKILSIPVVSWKNSASIRFTTTAGRPITRLWVADSPYVAQFLQDVMKIPPAKITCWPLYIAAPNSHPAPQWDGTTPLHIGTTGRLHEVKNYPLLIEGLALFRRRYPQWADHIRLSFAGDGPQHAELESLIKTYGLQHHVFLLGFQTNVTSFLKTLHLYTQPSRYEGMCLAAHEAMNMSLPVIATPVGEMRHSVQPGKTGFILQPDHIPETFCETLAEIFQHPEELHRYGIAAKSYIDAHYSRDAFMRRCGTIVERLAQMTGIKTLENTPS</sequence>
<dbReference type="Pfam" id="PF00534">
    <property type="entry name" value="Glycos_transf_1"/>
    <property type="match status" value="1"/>
</dbReference>
<evidence type="ECO:0000313" key="4">
    <source>
        <dbReference type="Proteomes" id="UP001165648"/>
    </source>
</evidence>
<keyword evidence="4" id="KW-1185">Reference proteome</keyword>
<dbReference type="EC" id="2.4.-.-" evidence="3"/>
<accession>A0ABT3WBJ2</accession>
<dbReference type="InterPro" id="IPR028098">
    <property type="entry name" value="Glyco_trans_4-like_N"/>
</dbReference>
<keyword evidence="3" id="KW-0328">Glycosyltransferase</keyword>
<dbReference type="InterPro" id="IPR001296">
    <property type="entry name" value="Glyco_trans_1"/>
</dbReference>
<dbReference type="EMBL" id="JANIDW010000001">
    <property type="protein sequence ID" value="MCX5614336.1"/>
    <property type="molecule type" value="Genomic_DNA"/>
</dbReference>
<feature type="domain" description="Glycosyltransferase subfamily 4-like N-terminal" evidence="2">
    <location>
        <begin position="13"/>
        <end position="156"/>
    </location>
</feature>
<comment type="caution">
    <text evidence="3">The sequence shown here is derived from an EMBL/GenBank/DDBJ whole genome shotgun (WGS) entry which is preliminary data.</text>
</comment>
<dbReference type="SUPFAM" id="SSF53756">
    <property type="entry name" value="UDP-Glycosyltransferase/glycogen phosphorylase"/>
    <property type="match status" value="1"/>
</dbReference>
<dbReference type="Gene3D" id="3.40.50.2000">
    <property type="entry name" value="Glycogen Phosphorylase B"/>
    <property type="match status" value="2"/>
</dbReference>
<feature type="domain" description="Glycosyl transferase family 1" evidence="1">
    <location>
        <begin position="177"/>
        <end position="332"/>
    </location>
</feature>
<dbReference type="Proteomes" id="UP001165648">
    <property type="component" value="Unassembled WGS sequence"/>
</dbReference>
<gene>
    <name evidence="3" type="ORF">NQF64_03620</name>
</gene>
<evidence type="ECO:0000259" key="2">
    <source>
        <dbReference type="Pfam" id="PF13439"/>
    </source>
</evidence>